<dbReference type="OrthoDB" id="2101715at2759"/>
<keyword evidence="3" id="KW-1185">Reference proteome</keyword>
<reference evidence="2" key="1">
    <citation type="submission" date="2021-01" db="EMBL/GenBank/DDBJ databases">
        <authorList>
            <consortium name="Aspergillus puulaauensis MK2 genome sequencing consortium"/>
            <person name="Kazuki M."/>
            <person name="Futagami T."/>
        </authorList>
    </citation>
    <scope>NUCLEOTIDE SEQUENCE</scope>
    <source>
        <strain evidence="2">MK2</strain>
    </source>
</reference>
<keyword evidence="1" id="KW-0812">Transmembrane</keyword>
<evidence type="ECO:0000313" key="3">
    <source>
        <dbReference type="Proteomes" id="UP000654913"/>
    </source>
</evidence>
<accession>A0A7R8ALY0</accession>
<reference evidence="2" key="2">
    <citation type="submission" date="2021-02" db="EMBL/GenBank/DDBJ databases">
        <title>Aspergillus puulaauensis MK2 genome sequence.</title>
        <authorList>
            <person name="Futagami T."/>
            <person name="Mori K."/>
            <person name="Kadooka C."/>
            <person name="Tanaka T."/>
        </authorList>
    </citation>
    <scope>NUCLEOTIDE SEQUENCE</scope>
    <source>
        <strain evidence="2">MK2</strain>
    </source>
</reference>
<keyword evidence="1" id="KW-1133">Transmembrane helix</keyword>
<protein>
    <recommendedName>
        <fullName evidence="4">S-adenosyl-L-methionine-dependent methyltransferase</fullName>
    </recommendedName>
</protein>
<feature type="transmembrane region" description="Helical" evidence="1">
    <location>
        <begin position="230"/>
        <end position="250"/>
    </location>
</feature>
<sequence length="336" mass="38161">MASANTQATSPIINPRDHLTTLFNFIPQTSQSYVPPFVGHSSHNTDTMILFPRFHLFEFIDQPWCPHWFRGYAQTFLLGLWDLHIPGLTFHTPATSVSEIIIQNFPNACNFTFVDLCAGAGGPTPIIERLLNTTLAEQGKDTAQFVLTDLYPSLQQWRAITENSTSITFLETPLDARDCKRISPDPRQKECRMFNASFHHFDDESAIGVLKSVISEADAFVIQEGAQRDLSSLFSCTLGALIYPFIFTLATPTYRRSPVHLLFTYMLPLIPLMMFVDALVSTIRTRTTKELEKLVEQTGLDLAKWEFRSGQTLCIRPLLWTHWFIGVRKGPALDWK</sequence>
<feature type="transmembrane region" description="Helical" evidence="1">
    <location>
        <begin position="262"/>
        <end position="283"/>
    </location>
</feature>
<name>A0A7R8ALY0_9EURO</name>
<keyword evidence="1" id="KW-0472">Membrane</keyword>
<evidence type="ECO:0000256" key="1">
    <source>
        <dbReference type="SAM" id="Phobius"/>
    </source>
</evidence>
<gene>
    <name evidence="2" type="ORF">APUU_30375A</name>
</gene>
<proteinExistence type="predicted"/>
<dbReference type="GeneID" id="64972155"/>
<evidence type="ECO:0000313" key="2">
    <source>
        <dbReference type="EMBL" id="BCS22150.1"/>
    </source>
</evidence>
<dbReference type="AlphaFoldDB" id="A0A7R8ALY0"/>
<organism evidence="2 3">
    <name type="scientific">Aspergillus puulaauensis</name>
    <dbReference type="NCBI Taxonomy" id="1220207"/>
    <lineage>
        <taxon>Eukaryota</taxon>
        <taxon>Fungi</taxon>
        <taxon>Dikarya</taxon>
        <taxon>Ascomycota</taxon>
        <taxon>Pezizomycotina</taxon>
        <taxon>Eurotiomycetes</taxon>
        <taxon>Eurotiomycetidae</taxon>
        <taxon>Eurotiales</taxon>
        <taxon>Aspergillaceae</taxon>
        <taxon>Aspergillus</taxon>
    </lineage>
</organism>
<dbReference type="EMBL" id="AP024445">
    <property type="protein sequence ID" value="BCS22150.1"/>
    <property type="molecule type" value="Genomic_DNA"/>
</dbReference>
<dbReference type="KEGG" id="apuu:APUU_30375A"/>
<dbReference type="Proteomes" id="UP000654913">
    <property type="component" value="Chromosome 3"/>
</dbReference>
<dbReference type="RefSeq" id="XP_041554344.1">
    <property type="nucleotide sequence ID" value="XM_041701460.1"/>
</dbReference>
<evidence type="ECO:0008006" key="4">
    <source>
        <dbReference type="Google" id="ProtNLM"/>
    </source>
</evidence>